<keyword evidence="2" id="KW-1185">Reference proteome</keyword>
<reference evidence="3" key="1">
    <citation type="submission" date="2016-11" db="UniProtKB">
        <authorList>
            <consortium name="WormBaseParasite"/>
        </authorList>
    </citation>
    <scope>IDENTIFICATION</scope>
</reference>
<dbReference type="Proteomes" id="UP000095280">
    <property type="component" value="Unplaced"/>
</dbReference>
<name>A0A1I8H1J9_9PLAT</name>
<organism evidence="2 3">
    <name type="scientific">Macrostomum lignano</name>
    <dbReference type="NCBI Taxonomy" id="282301"/>
    <lineage>
        <taxon>Eukaryota</taxon>
        <taxon>Metazoa</taxon>
        <taxon>Spiralia</taxon>
        <taxon>Lophotrochozoa</taxon>
        <taxon>Platyhelminthes</taxon>
        <taxon>Rhabditophora</taxon>
        <taxon>Macrostomorpha</taxon>
        <taxon>Macrostomida</taxon>
        <taxon>Macrostomidae</taxon>
        <taxon>Macrostomum</taxon>
    </lineage>
</organism>
<keyword evidence="1" id="KW-0812">Transmembrane</keyword>
<evidence type="ECO:0000313" key="3">
    <source>
        <dbReference type="WBParaSite" id="maker-uti_cns_0004004-snap-gene-0.14-mRNA-1"/>
    </source>
</evidence>
<dbReference type="Gene3D" id="2.60.120.1000">
    <property type="match status" value="1"/>
</dbReference>
<proteinExistence type="predicted"/>
<evidence type="ECO:0000256" key="1">
    <source>
        <dbReference type="SAM" id="Phobius"/>
    </source>
</evidence>
<protein>
    <submittedName>
        <fullName evidence="3">CUB domain-containing protein</fullName>
    </submittedName>
</protein>
<feature type="transmembrane region" description="Helical" evidence="1">
    <location>
        <begin position="282"/>
        <end position="307"/>
    </location>
</feature>
<sequence length="825" mass="86587">MTAYGDLTIDCVGSNSESGECNAGVECIAVRSCQDLKNSGFDYDMTTTIDPDGPSGPIKPFSVFCRLSGSDAFGYSIVNTTNMSLPGIYAHGSEPGGSIHIHIDYQGGATAQQLNSLAQLSLNCSQFVRYTCHDAGIHYQNNVYLQATWWVNYRWQQMLGWAQPYSLRYQSVCACHATGSCGTLTTNVEGVDTVVQATCNCDRNERVENIFDEGTIYDKTNLPVNEVWVGDTGDATEWSHTYVGPLQRPRTMGFTKVGEIRPGDCYTNGRVTNWACSYFDEAAVITLLVILVIAVASVAVCCAYNIYHSVLEKRNADDGADIVIPEKAADAGRPPLLLDTDEATRSTRARATNSGGSCEIRAAPLRWLPFSRLPVLMLDAPRRHSSFSSVGGPSGVSNIAAVSTSSKRFLDAAVGSEAPVDEEGEAELLFSGSAADAADDARRPTPISVSTLAAASHRLSFSVTGSGTSSHRGADAVQVGHSRHVFVQQSPVPVDDVNHHPKAHVVFELHYSGAALLVVLDAKDQHRGVLRRRYQSRPAGLGFVGQLRCQLGAQLLARLEQVAAKDLDPRLQHLPTASADDPALTGKTRLGLARVLVDEAPVGGHAGVHGGDSDLAAGHASIGHDTDLPGLAIVQYSGPPESPRQALVVVPPPRAHLLGVAQHAVEDAGAVIVGDGGHTADHLAAHPRLAYSVLEITGLDGGRTEVGIGAQLQDGDVIALDVVVGAAVVRVDDDAADAVGAPVGAVGQSQVILAGHNSQSEGAAVAIEAVSSGDNGPLVVQGAATEVVAVALQADKVRVLASAGLHTVNDEPVVGVRDAQAGEEH</sequence>
<accession>A0A1I8H1J9</accession>
<dbReference type="WBParaSite" id="maker-uti_cns_0004004-snap-gene-0.14-mRNA-1">
    <property type="protein sequence ID" value="maker-uti_cns_0004004-snap-gene-0.14-mRNA-1"/>
    <property type="gene ID" value="maker-uti_cns_0004004-snap-gene-0.14"/>
</dbReference>
<keyword evidence="1" id="KW-0472">Membrane</keyword>
<keyword evidence="1" id="KW-1133">Transmembrane helix</keyword>
<evidence type="ECO:0000313" key="2">
    <source>
        <dbReference type="Proteomes" id="UP000095280"/>
    </source>
</evidence>
<dbReference type="AlphaFoldDB" id="A0A1I8H1J9"/>